<accession>A0AAV4Y4J4</accession>
<keyword evidence="3" id="KW-1185">Reference proteome</keyword>
<evidence type="ECO:0000313" key="3">
    <source>
        <dbReference type="Proteomes" id="UP001054945"/>
    </source>
</evidence>
<sequence length="105" mass="11679">MVFLFFGAKKRHGVRVLIDAVPGEDIRVELQTNCTRMENCTEGDKCPMVCAKEEKVSGKLCKMVVCTGEEDSTATDLTDMTDTAETSEEEDEEVLDRTTRIGKVL</sequence>
<proteinExistence type="predicted"/>
<organism evidence="2 3">
    <name type="scientific">Caerostris extrusa</name>
    <name type="common">Bark spider</name>
    <name type="synonym">Caerostris bankana</name>
    <dbReference type="NCBI Taxonomy" id="172846"/>
    <lineage>
        <taxon>Eukaryota</taxon>
        <taxon>Metazoa</taxon>
        <taxon>Ecdysozoa</taxon>
        <taxon>Arthropoda</taxon>
        <taxon>Chelicerata</taxon>
        <taxon>Arachnida</taxon>
        <taxon>Araneae</taxon>
        <taxon>Araneomorphae</taxon>
        <taxon>Entelegynae</taxon>
        <taxon>Araneoidea</taxon>
        <taxon>Araneidae</taxon>
        <taxon>Caerostris</taxon>
    </lineage>
</organism>
<feature type="region of interest" description="Disordered" evidence="1">
    <location>
        <begin position="76"/>
        <end position="105"/>
    </location>
</feature>
<evidence type="ECO:0000256" key="1">
    <source>
        <dbReference type="SAM" id="MobiDB-lite"/>
    </source>
</evidence>
<feature type="compositionally biased region" description="Acidic residues" evidence="1">
    <location>
        <begin position="85"/>
        <end position="94"/>
    </location>
</feature>
<comment type="caution">
    <text evidence="2">The sequence shown here is derived from an EMBL/GenBank/DDBJ whole genome shotgun (WGS) entry which is preliminary data.</text>
</comment>
<evidence type="ECO:0000313" key="2">
    <source>
        <dbReference type="EMBL" id="GIZ02267.1"/>
    </source>
</evidence>
<dbReference type="Proteomes" id="UP001054945">
    <property type="component" value="Unassembled WGS sequence"/>
</dbReference>
<name>A0AAV4Y4J4_CAEEX</name>
<gene>
    <name evidence="2" type="ORF">CEXT_693191</name>
</gene>
<dbReference type="EMBL" id="BPLR01001424">
    <property type="protein sequence ID" value="GIZ02267.1"/>
    <property type="molecule type" value="Genomic_DNA"/>
</dbReference>
<reference evidence="2 3" key="1">
    <citation type="submission" date="2021-06" db="EMBL/GenBank/DDBJ databases">
        <title>Caerostris extrusa draft genome.</title>
        <authorList>
            <person name="Kono N."/>
            <person name="Arakawa K."/>
        </authorList>
    </citation>
    <scope>NUCLEOTIDE SEQUENCE [LARGE SCALE GENOMIC DNA]</scope>
</reference>
<protein>
    <submittedName>
        <fullName evidence="2">Uncharacterized protein</fullName>
    </submittedName>
</protein>
<dbReference type="AlphaFoldDB" id="A0AAV4Y4J4"/>